<dbReference type="PANTHER" id="PTHR30605">
    <property type="entry name" value="ANHYDRO-N-ACETYLMURAMIC ACID KINASE"/>
    <property type="match status" value="1"/>
</dbReference>
<dbReference type="Gene3D" id="3.30.420.40">
    <property type="match status" value="2"/>
</dbReference>
<dbReference type="GO" id="GO:0016773">
    <property type="term" value="F:phosphotransferase activity, alcohol group as acceptor"/>
    <property type="evidence" value="ECO:0007669"/>
    <property type="project" value="UniProtKB-UniRule"/>
</dbReference>
<keyword evidence="1 2" id="KW-0418">Kinase</keyword>
<comment type="similarity">
    <text evidence="1">Belongs to the anhydro-N-acetylmuramic acid kinase family.</text>
</comment>
<dbReference type="InterPro" id="IPR043129">
    <property type="entry name" value="ATPase_NBD"/>
</dbReference>
<reference evidence="2 3" key="1">
    <citation type="journal article" date="2018" name="Microbes Environ.">
        <title>Comparative Genomic Insights into Endofungal Lifestyles of Two Bacterial Endosymbionts, Mycoavidus cysteinexigens and Burkholderia rhizoxinica.</title>
        <authorList>
            <person name="Sharmin D."/>
            <person name="Guo Y."/>
            <person name="Nishizawa T."/>
            <person name="Ohshima S."/>
            <person name="Sato Y."/>
            <person name="Takashima Y."/>
            <person name="Narisawa K."/>
            <person name="Ohta H."/>
        </authorList>
    </citation>
    <scope>NUCLEOTIDE SEQUENCE [LARGE SCALE GENOMIC DNA]</scope>
    <source>
        <strain evidence="2 3">B1-EB</strain>
    </source>
</reference>
<dbReference type="AlphaFoldDB" id="A0A2Z6EXL4"/>
<dbReference type="GO" id="GO:0016301">
    <property type="term" value="F:kinase activity"/>
    <property type="evidence" value="ECO:0007669"/>
    <property type="project" value="UniProtKB-KW"/>
</dbReference>
<dbReference type="GO" id="GO:0005524">
    <property type="term" value="F:ATP binding"/>
    <property type="evidence" value="ECO:0007669"/>
    <property type="project" value="UniProtKB-UniRule"/>
</dbReference>
<dbReference type="GO" id="GO:0006040">
    <property type="term" value="P:amino sugar metabolic process"/>
    <property type="evidence" value="ECO:0007669"/>
    <property type="project" value="InterPro"/>
</dbReference>
<comment type="function">
    <text evidence="1">Catalyzes the specific phosphorylation of 1,6-anhydro-N-acetylmuramic acid (anhMurNAc) with the simultaneous cleavage of the 1,6-anhydro ring, generating MurNAc-6-P. Is required for the utilization of anhMurNAc either imported from the medium or derived from its own cell wall murein, and thus plays a role in cell wall recycling.</text>
</comment>
<dbReference type="NCBIfam" id="NF007139">
    <property type="entry name" value="PRK09585.1-3"/>
    <property type="match status" value="1"/>
</dbReference>
<evidence type="ECO:0000313" key="3">
    <source>
        <dbReference type="Proteomes" id="UP000282597"/>
    </source>
</evidence>
<keyword evidence="1" id="KW-0808">Transferase</keyword>
<dbReference type="UniPathway" id="UPA00544"/>
<dbReference type="EMBL" id="AP018150">
    <property type="protein sequence ID" value="BBE10108.1"/>
    <property type="molecule type" value="Genomic_DNA"/>
</dbReference>
<evidence type="ECO:0000313" key="2">
    <source>
        <dbReference type="EMBL" id="BBE10108.1"/>
    </source>
</evidence>
<dbReference type="KEGG" id="mcys:MCB1EB_1947"/>
<dbReference type="Proteomes" id="UP000282597">
    <property type="component" value="Chromosome"/>
</dbReference>
<keyword evidence="1" id="KW-0547">Nucleotide-binding</keyword>
<comment type="pathway">
    <text evidence="1">Amino-sugar metabolism; 1,6-anhydro-N-acetylmuramate degradation.</text>
</comment>
<proteinExistence type="inferred from homology"/>
<dbReference type="SUPFAM" id="SSF53067">
    <property type="entry name" value="Actin-like ATPase domain"/>
    <property type="match status" value="1"/>
</dbReference>
<evidence type="ECO:0000256" key="1">
    <source>
        <dbReference type="HAMAP-Rule" id="MF_01270"/>
    </source>
</evidence>
<organism evidence="2 3">
    <name type="scientific">Mycoavidus cysteinexigens</name>
    <dbReference type="NCBI Taxonomy" id="1553431"/>
    <lineage>
        <taxon>Bacteria</taxon>
        <taxon>Pseudomonadati</taxon>
        <taxon>Pseudomonadota</taxon>
        <taxon>Betaproteobacteria</taxon>
        <taxon>Burkholderiales</taxon>
        <taxon>Burkholderiaceae</taxon>
        <taxon>Mycoavidus</taxon>
    </lineage>
</organism>
<comment type="catalytic activity">
    <reaction evidence="1">
        <text>1,6-anhydro-N-acetyl-beta-muramate + ATP + H2O = N-acetyl-D-muramate 6-phosphate + ADP + H(+)</text>
        <dbReference type="Rhea" id="RHEA:24952"/>
        <dbReference type="ChEBI" id="CHEBI:15377"/>
        <dbReference type="ChEBI" id="CHEBI:15378"/>
        <dbReference type="ChEBI" id="CHEBI:30616"/>
        <dbReference type="ChEBI" id="CHEBI:58690"/>
        <dbReference type="ChEBI" id="CHEBI:58722"/>
        <dbReference type="ChEBI" id="CHEBI:456216"/>
        <dbReference type="EC" id="2.7.1.170"/>
    </reaction>
</comment>
<dbReference type="InterPro" id="IPR005338">
    <property type="entry name" value="Anhydro_N_Ac-Mur_kinase"/>
</dbReference>
<dbReference type="EC" id="2.7.1.170" evidence="1"/>
<dbReference type="PANTHER" id="PTHR30605:SF0">
    <property type="entry name" value="ANHYDRO-N-ACETYLMURAMIC ACID KINASE"/>
    <property type="match status" value="1"/>
</dbReference>
<accession>A0A2Z6EXL4</accession>
<feature type="binding site" evidence="1">
    <location>
        <begin position="12"/>
        <end position="19"/>
    </location>
    <ligand>
        <name>ATP</name>
        <dbReference type="ChEBI" id="CHEBI:30616"/>
    </ligand>
</feature>
<dbReference type="GO" id="GO:0009254">
    <property type="term" value="P:peptidoglycan turnover"/>
    <property type="evidence" value="ECO:0007669"/>
    <property type="project" value="UniProtKB-UniRule"/>
</dbReference>
<sequence length="372" mass="39235">MAQSIYLGLMSGTSFDGVDGVAVQFVPGQPLQVLAASARSFEPALREALFALQTPGHNEIEREAQIANQLAHDYALTTNELLQQAALKPSQVQALGVHGQTIRHQPTLGYTRQINNPARLAELTSIDVVADFRSRDIAAGGQGAPLVCAFHAVQFGAPDETRVICNIGGISNITILAAEETTGGFDCGPGNALLDYWANLHLGTPYDTNGCFALSGKVNENLLHTLLAGHYFALPPPKSTGRELFNSAWLNIRLEKFDTLPPQDVQATLTALTAHSIARAIAQFASRCQAIYVCGGGARNPALMQMLGAALSTAGLAHATLSTTDTLGVPAQQVEACAFAWLAMRCVTRAPGNLPSVTGAAGPRVLGALYPR</sequence>
<comment type="pathway">
    <text evidence="1">Cell wall biogenesis; peptidoglycan recycling.</text>
</comment>
<protein>
    <recommendedName>
        <fullName evidence="1">Anhydro-N-acetylmuramic acid kinase</fullName>
        <ecNumber evidence="1">2.7.1.170</ecNumber>
    </recommendedName>
    <alternativeName>
        <fullName evidence="1">AnhMurNAc kinase</fullName>
    </alternativeName>
</protein>
<keyword evidence="1" id="KW-0119">Carbohydrate metabolism</keyword>
<keyword evidence="1" id="KW-0067">ATP-binding</keyword>
<dbReference type="Pfam" id="PF03702">
    <property type="entry name" value="AnmK"/>
    <property type="match status" value="1"/>
</dbReference>
<dbReference type="UniPathway" id="UPA00343"/>
<dbReference type="CDD" id="cd24050">
    <property type="entry name" value="ASKHA_NBD_ANMK"/>
    <property type="match status" value="1"/>
</dbReference>
<keyword evidence="3" id="KW-1185">Reference proteome</keyword>
<gene>
    <name evidence="1" type="primary">anmK</name>
    <name evidence="2" type="ORF">MCB1EB_1947</name>
</gene>
<name>A0A2Z6EXL4_9BURK</name>
<dbReference type="HAMAP" id="MF_01270">
    <property type="entry name" value="AnhMurNAc_kinase"/>
    <property type="match status" value="1"/>
</dbReference>
<dbReference type="GO" id="GO:0097175">
    <property type="term" value="P:1,6-anhydro-N-acetyl-beta-muramic acid catabolic process"/>
    <property type="evidence" value="ECO:0007669"/>
    <property type="project" value="UniProtKB-UniRule"/>
</dbReference>